<dbReference type="AlphaFoldDB" id="W6ZQL2"/>
<dbReference type="KEGG" id="bor:COCMIDRAFT_25871"/>
<reference evidence="1 2" key="1">
    <citation type="journal article" date="2013" name="PLoS Genet.">
        <title>Comparative genome structure, secondary metabolite, and effector coding capacity across Cochliobolus pathogens.</title>
        <authorList>
            <person name="Condon B.J."/>
            <person name="Leng Y."/>
            <person name="Wu D."/>
            <person name="Bushley K.E."/>
            <person name="Ohm R.A."/>
            <person name="Otillar R."/>
            <person name="Martin J."/>
            <person name="Schackwitz W."/>
            <person name="Grimwood J."/>
            <person name="MohdZainudin N."/>
            <person name="Xue C."/>
            <person name="Wang R."/>
            <person name="Manning V.A."/>
            <person name="Dhillon B."/>
            <person name="Tu Z.J."/>
            <person name="Steffenson B.J."/>
            <person name="Salamov A."/>
            <person name="Sun H."/>
            <person name="Lowry S."/>
            <person name="LaButti K."/>
            <person name="Han J."/>
            <person name="Copeland A."/>
            <person name="Lindquist E."/>
            <person name="Barry K."/>
            <person name="Schmutz J."/>
            <person name="Baker S.E."/>
            <person name="Ciuffetti L.M."/>
            <person name="Grigoriev I.V."/>
            <person name="Zhong S."/>
            <person name="Turgeon B.G."/>
        </authorList>
    </citation>
    <scope>NUCLEOTIDE SEQUENCE [LARGE SCALE GENOMIC DNA]</scope>
    <source>
        <strain evidence="1 2">ATCC 44560</strain>
    </source>
</reference>
<evidence type="ECO:0000313" key="1">
    <source>
        <dbReference type="EMBL" id="EUC45991.1"/>
    </source>
</evidence>
<name>W6ZQL2_COCMI</name>
<dbReference type="RefSeq" id="XP_007687455.1">
    <property type="nucleotide sequence ID" value="XM_007689265.1"/>
</dbReference>
<evidence type="ECO:0000313" key="2">
    <source>
        <dbReference type="Proteomes" id="UP000054032"/>
    </source>
</evidence>
<dbReference type="Proteomes" id="UP000054032">
    <property type="component" value="Unassembled WGS sequence"/>
</dbReference>
<keyword evidence="2" id="KW-1185">Reference proteome</keyword>
<dbReference type="EMBL" id="KI963973">
    <property type="protein sequence ID" value="EUC45991.1"/>
    <property type="molecule type" value="Genomic_DNA"/>
</dbReference>
<organism evidence="1 2">
    <name type="scientific">Bipolaris oryzae ATCC 44560</name>
    <dbReference type="NCBI Taxonomy" id="930090"/>
    <lineage>
        <taxon>Eukaryota</taxon>
        <taxon>Fungi</taxon>
        <taxon>Dikarya</taxon>
        <taxon>Ascomycota</taxon>
        <taxon>Pezizomycotina</taxon>
        <taxon>Dothideomycetes</taxon>
        <taxon>Pleosporomycetidae</taxon>
        <taxon>Pleosporales</taxon>
        <taxon>Pleosporineae</taxon>
        <taxon>Pleosporaceae</taxon>
        <taxon>Bipolaris</taxon>
    </lineage>
</organism>
<gene>
    <name evidence="1" type="ORF">COCMIDRAFT_25871</name>
</gene>
<proteinExistence type="predicted"/>
<dbReference type="GeneID" id="19120835"/>
<accession>W6ZQL2</accession>
<protein>
    <submittedName>
        <fullName evidence="1">Uncharacterized protein</fullName>
    </submittedName>
</protein>
<dbReference type="HOGENOM" id="CLU_2222775_0_0_1"/>
<sequence length="106" mass="11520">MTCVLTIDHVEAKRTQPQAILGFELLDCMLDGTSFLADPLEAVTSAAAVLFGEVKNTMLIWLNLSNPTTHSLLVIGRNMHGQILKISPAHRTTSNAQLRTFAPPPP</sequence>